<evidence type="ECO:0000313" key="2">
    <source>
        <dbReference type="EMBL" id="TDP58071.1"/>
    </source>
</evidence>
<dbReference type="InterPro" id="IPR003346">
    <property type="entry name" value="Transposase_20"/>
</dbReference>
<gene>
    <name evidence="2" type="ORF">EV211_10816</name>
</gene>
<accession>A0A4R6Q777</accession>
<comment type="caution">
    <text evidence="2">The sequence shown here is derived from an EMBL/GenBank/DDBJ whole genome shotgun (WGS) entry which is preliminary data.</text>
</comment>
<dbReference type="GO" id="GO:0003677">
    <property type="term" value="F:DNA binding"/>
    <property type="evidence" value="ECO:0007669"/>
    <property type="project" value="InterPro"/>
</dbReference>
<proteinExistence type="predicted"/>
<dbReference type="GO" id="GO:0006313">
    <property type="term" value="P:DNA transposition"/>
    <property type="evidence" value="ECO:0007669"/>
    <property type="project" value="InterPro"/>
</dbReference>
<dbReference type="EMBL" id="SNXO01000008">
    <property type="protein sequence ID" value="TDP58071.1"/>
    <property type="molecule type" value="Genomic_DNA"/>
</dbReference>
<dbReference type="GO" id="GO:0004803">
    <property type="term" value="F:transposase activity"/>
    <property type="evidence" value="ECO:0007669"/>
    <property type="project" value="InterPro"/>
</dbReference>
<keyword evidence="3" id="KW-1185">Reference proteome</keyword>
<dbReference type="InterPro" id="IPR047650">
    <property type="entry name" value="Transpos_IS110"/>
</dbReference>
<evidence type="ECO:0000313" key="3">
    <source>
        <dbReference type="Proteomes" id="UP000295500"/>
    </source>
</evidence>
<dbReference type="PANTHER" id="PTHR33055">
    <property type="entry name" value="TRANSPOSASE FOR INSERTION SEQUENCE ELEMENT IS1111A"/>
    <property type="match status" value="1"/>
</dbReference>
<dbReference type="Proteomes" id="UP000295500">
    <property type="component" value="Unassembled WGS sequence"/>
</dbReference>
<reference evidence="2 3" key="1">
    <citation type="submission" date="2019-03" db="EMBL/GenBank/DDBJ databases">
        <title>Genomic Encyclopedia of Type Strains, Phase IV (KMG-IV): sequencing the most valuable type-strain genomes for metagenomic binning, comparative biology and taxonomic classification.</title>
        <authorList>
            <person name="Goeker M."/>
        </authorList>
    </citation>
    <scope>NUCLEOTIDE SEQUENCE [LARGE SCALE GENOMIC DNA]</scope>
    <source>
        <strain evidence="2 3">DSM 28287</strain>
    </source>
</reference>
<evidence type="ECO:0000259" key="1">
    <source>
        <dbReference type="Pfam" id="PF02371"/>
    </source>
</evidence>
<protein>
    <submittedName>
        <fullName evidence="2">Transposase IS116/IS110/IS902 family protein</fullName>
    </submittedName>
</protein>
<dbReference type="AlphaFoldDB" id="A0A4R6Q777"/>
<name>A0A4R6Q777_9FIRM</name>
<organism evidence="2 3">
    <name type="scientific">Aminicella lysinilytica</name>
    <dbReference type="NCBI Taxonomy" id="433323"/>
    <lineage>
        <taxon>Bacteria</taxon>
        <taxon>Bacillati</taxon>
        <taxon>Bacillota</taxon>
        <taxon>Clostridia</taxon>
        <taxon>Peptostreptococcales</taxon>
        <taxon>Anaerovoracaceae</taxon>
        <taxon>Aminicella</taxon>
    </lineage>
</organism>
<feature type="domain" description="Transposase IS116/IS110/IS902 C-terminal" evidence="1">
    <location>
        <begin position="60"/>
        <end position="140"/>
    </location>
</feature>
<dbReference type="RefSeq" id="WP_243108538.1">
    <property type="nucleotide sequence ID" value="NZ_CALCQM010000064.1"/>
</dbReference>
<sequence>MAKFFNLKDLATNTVGETNEILDSELSVLLDLHKTIAAKVDELESQIIDLITALDKPTLSIYGVGPLSAAVIVSEFGDISRFKSPAQMLSFAGMEPVYYQSGISEHTGKMVKRGSSHLRFTLMNVCIPLIRFNPVFAAYYNKKRSEGKPHRVALSHVAKKLIRVIYTLETQNVKYDPNLLR</sequence>
<dbReference type="Pfam" id="PF02371">
    <property type="entry name" value="Transposase_20"/>
    <property type="match status" value="1"/>
</dbReference>
<dbReference type="PANTHER" id="PTHR33055:SF15">
    <property type="entry name" value="TRANSPOSASE-RELATED"/>
    <property type="match status" value="1"/>
</dbReference>